<dbReference type="SUPFAM" id="SSF64268">
    <property type="entry name" value="PX domain"/>
    <property type="match status" value="1"/>
</dbReference>
<dbReference type="EMBL" id="KK583506">
    <property type="protein sequence ID" value="KDO18055.1"/>
    <property type="molecule type" value="Genomic_DNA"/>
</dbReference>
<dbReference type="GO" id="GO:0035091">
    <property type="term" value="F:phosphatidylinositol binding"/>
    <property type="evidence" value="ECO:0007669"/>
    <property type="project" value="InterPro"/>
</dbReference>
<dbReference type="InterPro" id="IPR001841">
    <property type="entry name" value="Znf_RING"/>
</dbReference>
<feature type="domain" description="RING-type" evidence="5">
    <location>
        <begin position="128"/>
        <end position="174"/>
    </location>
</feature>
<keyword evidence="7" id="KW-1185">Reference proteome</keyword>
<dbReference type="VEuPathDB" id="FungiDB:SPRG_16579"/>
<proteinExistence type="predicted"/>
<dbReference type="PANTHER" id="PTHR14155">
    <property type="entry name" value="RING FINGER DOMAIN-CONTAINING"/>
    <property type="match status" value="1"/>
</dbReference>
<keyword evidence="1" id="KW-0479">Metal-binding</keyword>
<sequence>MTLQCPITSRSWTIHSRYSLLRQFRLHLAKLHAAAPSRSLAHVLQLPFPDKTWDPERPRTIAERMRRFQSFVEHLWSLYTSCVVPVAGASKEANDVVQCLRAFLCVPAAVLAISVRCVDAMPHTMSQCVVCLAEFEADDLSSPSTVLELACGHVLHQVCLRQWCAVAATCPTCRSEVGHVTLVEM</sequence>
<dbReference type="Gene3D" id="3.30.1520.10">
    <property type="entry name" value="Phox-like domain"/>
    <property type="match status" value="1"/>
</dbReference>
<dbReference type="OrthoDB" id="72307at2759"/>
<evidence type="ECO:0000256" key="2">
    <source>
        <dbReference type="ARBA" id="ARBA00022771"/>
    </source>
</evidence>
<dbReference type="Proteomes" id="UP000030745">
    <property type="component" value="Unassembled WGS sequence"/>
</dbReference>
<organism evidence="6 7">
    <name type="scientific">Saprolegnia parasitica (strain CBS 223.65)</name>
    <dbReference type="NCBI Taxonomy" id="695850"/>
    <lineage>
        <taxon>Eukaryota</taxon>
        <taxon>Sar</taxon>
        <taxon>Stramenopiles</taxon>
        <taxon>Oomycota</taxon>
        <taxon>Saprolegniomycetes</taxon>
        <taxon>Saprolegniales</taxon>
        <taxon>Saprolegniaceae</taxon>
        <taxon>Saprolegnia</taxon>
    </lineage>
</organism>
<dbReference type="STRING" id="695850.A0A067BMT0"/>
<dbReference type="SMART" id="SM00184">
    <property type="entry name" value="RING"/>
    <property type="match status" value="1"/>
</dbReference>
<accession>A0A067BMT0</accession>
<evidence type="ECO:0000313" key="7">
    <source>
        <dbReference type="Proteomes" id="UP000030745"/>
    </source>
</evidence>
<reference evidence="6 7" key="1">
    <citation type="journal article" date="2013" name="PLoS Genet.">
        <title>Distinctive expansion of potential virulence genes in the genome of the oomycete fish pathogen Saprolegnia parasitica.</title>
        <authorList>
            <person name="Jiang R.H."/>
            <person name="de Bruijn I."/>
            <person name="Haas B.J."/>
            <person name="Belmonte R."/>
            <person name="Lobach L."/>
            <person name="Christie J."/>
            <person name="van den Ackerveken G."/>
            <person name="Bottin A."/>
            <person name="Bulone V."/>
            <person name="Diaz-Moreno S.M."/>
            <person name="Dumas B."/>
            <person name="Fan L."/>
            <person name="Gaulin E."/>
            <person name="Govers F."/>
            <person name="Grenville-Briggs L.J."/>
            <person name="Horner N.R."/>
            <person name="Levin J.Z."/>
            <person name="Mammella M."/>
            <person name="Meijer H.J."/>
            <person name="Morris P."/>
            <person name="Nusbaum C."/>
            <person name="Oome S."/>
            <person name="Phillips A.J."/>
            <person name="van Rooyen D."/>
            <person name="Rzeszutek E."/>
            <person name="Saraiva M."/>
            <person name="Secombes C.J."/>
            <person name="Seidl M.F."/>
            <person name="Snel B."/>
            <person name="Stassen J.H."/>
            <person name="Sykes S."/>
            <person name="Tripathy S."/>
            <person name="van den Berg H."/>
            <person name="Vega-Arreguin J.C."/>
            <person name="Wawra S."/>
            <person name="Young S.K."/>
            <person name="Zeng Q."/>
            <person name="Dieguez-Uribeondo J."/>
            <person name="Russ C."/>
            <person name="Tyler B.M."/>
            <person name="van West P."/>
        </authorList>
    </citation>
    <scope>NUCLEOTIDE SEQUENCE [LARGE SCALE GENOMIC DNA]</scope>
    <source>
        <strain evidence="6 7">CBS 223.65</strain>
    </source>
</reference>
<dbReference type="PROSITE" id="PS50089">
    <property type="entry name" value="ZF_RING_2"/>
    <property type="match status" value="1"/>
</dbReference>
<dbReference type="RefSeq" id="XP_012211235.1">
    <property type="nucleotide sequence ID" value="XM_012355845.1"/>
</dbReference>
<dbReference type="Pfam" id="PF13639">
    <property type="entry name" value="zf-RING_2"/>
    <property type="match status" value="1"/>
</dbReference>
<protein>
    <recommendedName>
        <fullName evidence="5">RING-type domain-containing protein</fullName>
    </recommendedName>
</protein>
<evidence type="ECO:0000259" key="5">
    <source>
        <dbReference type="PROSITE" id="PS50089"/>
    </source>
</evidence>
<keyword evidence="3" id="KW-0862">Zinc</keyword>
<dbReference type="InterPro" id="IPR013083">
    <property type="entry name" value="Znf_RING/FYVE/PHD"/>
</dbReference>
<dbReference type="SUPFAM" id="SSF57850">
    <property type="entry name" value="RING/U-box"/>
    <property type="match status" value="1"/>
</dbReference>
<evidence type="ECO:0000313" key="6">
    <source>
        <dbReference type="EMBL" id="KDO18055.1"/>
    </source>
</evidence>
<evidence type="ECO:0000256" key="4">
    <source>
        <dbReference type="PROSITE-ProRule" id="PRU00175"/>
    </source>
</evidence>
<dbReference type="GO" id="GO:0008270">
    <property type="term" value="F:zinc ion binding"/>
    <property type="evidence" value="ECO:0007669"/>
    <property type="project" value="UniProtKB-KW"/>
</dbReference>
<dbReference type="InterPro" id="IPR053238">
    <property type="entry name" value="RING-H2_zinc_finger"/>
</dbReference>
<evidence type="ECO:0000256" key="3">
    <source>
        <dbReference type="ARBA" id="ARBA00022833"/>
    </source>
</evidence>
<keyword evidence="2 4" id="KW-0863">Zinc-finger</keyword>
<dbReference type="Gene3D" id="3.30.40.10">
    <property type="entry name" value="Zinc/RING finger domain, C3HC4 (zinc finger)"/>
    <property type="match status" value="1"/>
</dbReference>
<evidence type="ECO:0000256" key="1">
    <source>
        <dbReference type="ARBA" id="ARBA00022723"/>
    </source>
</evidence>
<gene>
    <name evidence="6" type="ORF">SPRG_16579</name>
</gene>
<dbReference type="InterPro" id="IPR036871">
    <property type="entry name" value="PX_dom_sf"/>
</dbReference>
<dbReference type="OMA" id="FVEHLWS"/>
<dbReference type="KEGG" id="spar:SPRG_16579"/>
<name>A0A067BMT0_SAPPC</name>
<dbReference type="CDD" id="cd06093">
    <property type="entry name" value="PX_domain"/>
    <property type="match status" value="1"/>
</dbReference>
<dbReference type="AlphaFoldDB" id="A0A067BMT0"/>
<dbReference type="GeneID" id="24138193"/>
<dbReference type="PANTHER" id="PTHR14155:SF627">
    <property type="entry name" value="OS06G0192800 PROTEIN"/>
    <property type="match status" value="1"/>
</dbReference>